<dbReference type="EnsemblMetazoa" id="ADIR004008-RA">
    <property type="protein sequence ID" value="ADIR004008-PA"/>
    <property type="gene ID" value="ADIR004008"/>
</dbReference>
<dbReference type="InterPro" id="IPR006202">
    <property type="entry name" value="Neur_chan_lig-bd"/>
</dbReference>
<evidence type="ECO:0000313" key="2">
    <source>
        <dbReference type="EnsemblMetazoa" id="ADIR004008-PA"/>
    </source>
</evidence>
<dbReference type="VEuPathDB" id="VectorBase:ADIR004008"/>
<sequence>CILCDKETDNVETSLKQQLFCNGYDPKKRPALDEFDTLNISSFSVLYQFEFFWTDSRLTWNASDWSNITNIQITHDEVWFPHFKNILSDYKGVSSLSCTNPNCNLYHTGSVYCLPVCTISAMCSPAYSRWPFNTVSCHMWFSNRDKELVDEINFLPMRTQMGLNASPGAWCLTSFEANTTTLEYPGAAVRTVEKFTFGLHHNPNTA</sequence>
<accession>A0A182N8N4</accession>
<dbReference type="GO" id="GO:0005230">
    <property type="term" value="F:extracellular ligand-gated monoatomic ion channel activity"/>
    <property type="evidence" value="ECO:0007669"/>
    <property type="project" value="InterPro"/>
</dbReference>
<evidence type="ECO:0000313" key="3">
    <source>
        <dbReference type="Proteomes" id="UP000075884"/>
    </source>
</evidence>
<name>A0A182N8N4_9DIPT</name>
<dbReference type="SUPFAM" id="SSF63712">
    <property type="entry name" value="Nicotinic receptor ligand binding domain-like"/>
    <property type="match status" value="1"/>
</dbReference>
<organism evidence="2 3">
    <name type="scientific">Anopheles dirus</name>
    <dbReference type="NCBI Taxonomy" id="7168"/>
    <lineage>
        <taxon>Eukaryota</taxon>
        <taxon>Metazoa</taxon>
        <taxon>Ecdysozoa</taxon>
        <taxon>Arthropoda</taxon>
        <taxon>Hexapoda</taxon>
        <taxon>Insecta</taxon>
        <taxon>Pterygota</taxon>
        <taxon>Neoptera</taxon>
        <taxon>Endopterygota</taxon>
        <taxon>Diptera</taxon>
        <taxon>Nematocera</taxon>
        <taxon>Culicoidea</taxon>
        <taxon>Culicidae</taxon>
        <taxon>Anophelinae</taxon>
        <taxon>Anopheles</taxon>
    </lineage>
</organism>
<keyword evidence="3" id="KW-1185">Reference proteome</keyword>
<dbReference type="GO" id="GO:0016020">
    <property type="term" value="C:membrane"/>
    <property type="evidence" value="ECO:0007669"/>
    <property type="project" value="InterPro"/>
</dbReference>
<reference evidence="2" key="2">
    <citation type="submission" date="2020-05" db="UniProtKB">
        <authorList>
            <consortium name="EnsemblMetazoa"/>
        </authorList>
    </citation>
    <scope>IDENTIFICATION</scope>
    <source>
        <strain evidence="2">WRAIR2</strain>
    </source>
</reference>
<dbReference type="AlphaFoldDB" id="A0A182N8N4"/>
<reference evidence="3" key="1">
    <citation type="submission" date="2013-03" db="EMBL/GenBank/DDBJ databases">
        <title>The Genome Sequence of Anopheles dirus WRAIR2.</title>
        <authorList>
            <consortium name="The Broad Institute Genomics Platform"/>
            <person name="Neafsey D.E."/>
            <person name="Walton C."/>
            <person name="Walker B."/>
            <person name="Young S.K."/>
            <person name="Zeng Q."/>
            <person name="Gargeya S."/>
            <person name="Fitzgerald M."/>
            <person name="Haas B."/>
            <person name="Abouelleil A."/>
            <person name="Allen A.W."/>
            <person name="Alvarado L."/>
            <person name="Arachchi H.M."/>
            <person name="Berlin A.M."/>
            <person name="Chapman S.B."/>
            <person name="Gainer-Dewar J."/>
            <person name="Goldberg J."/>
            <person name="Griggs A."/>
            <person name="Gujja S."/>
            <person name="Hansen M."/>
            <person name="Howarth C."/>
            <person name="Imamovic A."/>
            <person name="Ireland A."/>
            <person name="Larimer J."/>
            <person name="McCowan C."/>
            <person name="Murphy C."/>
            <person name="Pearson M."/>
            <person name="Poon T.W."/>
            <person name="Priest M."/>
            <person name="Roberts A."/>
            <person name="Saif S."/>
            <person name="Shea T."/>
            <person name="Sisk P."/>
            <person name="Sykes S."/>
            <person name="Wortman J."/>
            <person name="Nusbaum C."/>
            <person name="Birren B."/>
        </authorList>
    </citation>
    <scope>NUCLEOTIDE SEQUENCE [LARGE SCALE GENOMIC DNA]</scope>
    <source>
        <strain evidence="3">WRAIR2</strain>
    </source>
</reference>
<dbReference type="STRING" id="7168.A0A182N8N4"/>
<protein>
    <recommendedName>
        <fullName evidence="1">Neurotransmitter-gated ion-channel ligand-binding domain-containing protein</fullName>
    </recommendedName>
</protein>
<feature type="domain" description="Neurotransmitter-gated ion-channel ligand-binding" evidence="1">
    <location>
        <begin position="45"/>
        <end position="142"/>
    </location>
</feature>
<dbReference type="Pfam" id="PF02931">
    <property type="entry name" value="Neur_chan_LBD"/>
    <property type="match status" value="1"/>
</dbReference>
<dbReference type="Proteomes" id="UP000075884">
    <property type="component" value="Unassembled WGS sequence"/>
</dbReference>
<evidence type="ECO:0000259" key="1">
    <source>
        <dbReference type="Pfam" id="PF02931"/>
    </source>
</evidence>
<dbReference type="InterPro" id="IPR036734">
    <property type="entry name" value="Neur_chan_lig-bd_sf"/>
</dbReference>
<proteinExistence type="predicted"/>
<dbReference type="Gene3D" id="2.70.170.10">
    <property type="entry name" value="Neurotransmitter-gated ion-channel ligand-binding domain"/>
    <property type="match status" value="1"/>
</dbReference>
<dbReference type="CDD" id="cd18989">
    <property type="entry name" value="LGIC_ECD_cation"/>
    <property type="match status" value="1"/>
</dbReference>